<dbReference type="PRINTS" id="PR00252">
    <property type="entry name" value="NRIONCHANNEL"/>
</dbReference>
<feature type="transmembrane region" description="Helical" evidence="5">
    <location>
        <begin position="228"/>
        <end position="250"/>
    </location>
</feature>
<gene>
    <name evidence="9" type="ORF">V1264_023356</name>
</gene>
<evidence type="ECO:0000256" key="6">
    <source>
        <dbReference type="SAM" id="MobiDB-lite"/>
    </source>
</evidence>
<evidence type="ECO:0000256" key="2">
    <source>
        <dbReference type="ARBA" id="ARBA00022692"/>
    </source>
</evidence>
<evidence type="ECO:0000256" key="1">
    <source>
        <dbReference type="ARBA" id="ARBA00004141"/>
    </source>
</evidence>
<keyword evidence="5" id="KW-0813">Transport</keyword>
<dbReference type="Proteomes" id="UP001374579">
    <property type="component" value="Unassembled WGS sequence"/>
</dbReference>
<dbReference type="GO" id="GO:0005230">
    <property type="term" value="F:extracellular ligand-gated monoatomic ion channel activity"/>
    <property type="evidence" value="ECO:0007669"/>
    <property type="project" value="InterPro"/>
</dbReference>
<dbReference type="InterPro" id="IPR006202">
    <property type="entry name" value="Neur_chan_lig-bd"/>
</dbReference>
<evidence type="ECO:0000256" key="3">
    <source>
        <dbReference type="ARBA" id="ARBA00022989"/>
    </source>
</evidence>
<feature type="compositionally biased region" description="Basic and acidic residues" evidence="6">
    <location>
        <begin position="521"/>
        <end position="534"/>
    </location>
</feature>
<keyword evidence="5" id="KW-0406">Ion transport</keyword>
<feature type="region of interest" description="Disordered" evidence="6">
    <location>
        <begin position="501"/>
        <end position="549"/>
    </location>
</feature>
<dbReference type="InterPro" id="IPR038050">
    <property type="entry name" value="Neuro_actylchol_rec"/>
</dbReference>
<feature type="compositionally biased region" description="Basic and acidic residues" evidence="6">
    <location>
        <begin position="502"/>
        <end position="511"/>
    </location>
</feature>
<feature type="transmembrane region" description="Helical" evidence="5">
    <location>
        <begin position="609"/>
        <end position="631"/>
    </location>
</feature>
<comment type="subcellular location">
    <subcellularLocation>
        <location evidence="1">Membrane</location>
        <topology evidence="1">Multi-pass membrane protein</topology>
    </subcellularLocation>
</comment>
<evidence type="ECO:0000256" key="4">
    <source>
        <dbReference type="ARBA" id="ARBA00023136"/>
    </source>
</evidence>
<evidence type="ECO:0000313" key="9">
    <source>
        <dbReference type="EMBL" id="KAK7100395.1"/>
    </source>
</evidence>
<dbReference type="CDD" id="cd19051">
    <property type="entry name" value="LGIC_TM_cation"/>
    <property type="match status" value="1"/>
</dbReference>
<feature type="compositionally biased region" description="Acidic residues" evidence="6">
    <location>
        <begin position="355"/>
        <end position="366"/>
    </location>
</feature>
<dbReference type="AlphaFoldDB" id="A0AAN9B6T6"/>
<protein>
    <submittedName>
        <fullName evidence="9">Uncharacterized protein</fullName>
    </submittedName>
</protein>
<dbReference type="CDD" id="cd18989">
    <property type="entry name" value="LGIC_ECD_cation"/>
    <property type="match status" value="1"/>
</dbReference>
<evidence type="ECO:0000259" key="7">
    <source>
        <dbReference type="Pfam" id="PF02931"/>
    </source>
</evidence>
<feature type="region of interest" description="Disordered" evidence="6">
    <location>
        <begin position="355"/>
        <end position="487"/>
    </location>
</feature>
<comment type="similarity">
    <text evidence="5">Belongs to the ligand-gated ion channel (TC 1.A.9) family.</text>
</comment>
<dbReference type="SUPFAM" id="SSF90112">
    <property type="entry name" value="Neurotransmitter-gated ion-channel transmembrane pore"/>
    <property type="match status" value="1"/>
</dbReference>
<dbReference type="InterPro" id="IPR036719">
    <property type="entry name" value="Neuro-gated_channel_TM_sf"/>
</dbReference>
<accession>A0AAN9B6T6</accession>
<dbReference type="InterPro" id="IPR006029">
    <property type="entry name" value="Neurotrans-gated_channel_TM"/>
</dbReference>
<keyword evidence="2 5" id="KW-0812">Transmembrane</keyword>
<reference evidence="9 10" key="1">
    <citation type="submission" date="2024-02" db="EMBL/GenBank/DDBJ databases">
        <title>Chromosome-scale genome assembly of the rough periwinkle Littorina saxatilis.</title>
        <authorList>
            <person name="De Jode A."/>
            <person name="Faria R."/>
            <person name="Formenti G."/>
            <person name="Sims Y."/>
            <person name="Smith T.P."/>
            <person name="Tracey A."/>
            <person name="Wood J.M.D."/>
            <person name="Zagrodzka Z.B."/>
            <person name="Johannesson K."/>
            <person name="Butlin R.K."/>
            <person name="Leder E.H."/>
        </authorList>
    </citation>
    <scope>NUCLEOTIDE SEQUENCE [LARGE SCALE GENOMIC DNA]</scope>
    <source>
        <strain evidence="9">Snail1</strain>
        <tissue evidence="9">Muscle</tissue>
    </source>
</reference>
<dbReference type="InterPro" id="IPR018000">
    <property type="entry name" value="Neurotransmitter_ion_chnl_CS"/>
</dbReference>
<evidence type="ECO:0000259" key="8">
    <source>
        <dbReference type="Pfam" id="PF02932"/>
    </source>
</evidence>
<organism evidence="9 10">
    <name type="scientific">Littorina saxatilis</name>
    <dbReference type="NCBI Taxonomy" id="31220"/>
    <lineage>
        <taxon>Eukaryota</taxon>
        <taxon>Metazoa</taxon>
        <taxon>Spiralia</taxon>
        <taxon>Lophotrochozoa</taxon>
        <taxon>Mollusca</taxon>
        <taxon>Gastropoda</taxon>
        <taxon>Caenogastropoda</taxon>
        <taxon>Littorinimorpha</taxon>
        <taxon>Littorinoidea</taxon>
        <taxon>Littorinidae</taxon>
        <taxon>Littorina</taxon>
    </lineage>
</organism>
<dbReference type="Pfam" id="PF02932">
    <property type="entry name" value="Neur_chan_memb"/>
    <property type="match status" value="1"/>
</dbReference>
<keyword evidence="3 5" id="KW-1133">Transmembrane helix</keyword>
<feature type="compositionally biased region" description="Basic and acidic residues" evidence="6">
    <location>
        <begin position="367"/>
        <end position="382"/>
    </location>
</feature>
<dbReference type="GO" id="GO:0004888">
    <property type="term" value="F:transmembrane signaling receptor activity"/>
    <property type="evidence" value="ECO:0007669"/>
    <property type="project" value="InterPro"/>
</dbReference>
<keyword evidence="5" id="KW-0407">Ion channel</keyword>
<dbReference type="Gene3D" id="2.70.170.10">
    <property type="entry name" value="Neurotransmitter-gated ion-channel ligand-binding domain"/>
    <property type="match status" value="1"/>
</dbReference>
<feature type="transmembrane region" description="Helical" evidence="5">
    <location>
        <begin position="257"/>
        <end position="276"/>
    </location>
</feature>
<comment type="caution">
    <text evidence="9">The sequence shown here is derived from an EMBL/GenBank/DDBJ whole genome shotgun (WGS) entry which is preliminary data.</text>
</comment>
<feature type="domain" description="Neurotransmitter-gated ion-channel transmembrane" evidence="8">
    <location>
        <begin position="233"/>
        <end position="389"/>
    </location>
</feature>
<sequence>MVFWTFVLRLEVCQTTGSDAFRLIKDVLKLRSVLATVNPDDGWSVEVNLTFFPINIISLFEREQRFTVSGWFHVTWYDPHLRWSPPKYGNIHRVYVNDDQVWKPDLTIINGADSLQSVSGFSSELTLSSDGRLEWSPGNVFVATCRMDLTRFPFDSQDCSFQLSTWIYTSETVQLVPTSNPIRADNWHENSEWMLESMDVEVYNHTSDGQLYPYVEYHFYLKRRSAFYILKFLAPIVILSVVNAFVFCVPPESGEKVSLAVSTMLSLTVFLAYLTDITPPNSDTVPEVAIFVFLHLTLGACGVVCNILLLKLHFYRIQQSQRRRRKLTERLWTSSVEEAENPHMKNTMESFWSSDLDEDVEDEKEEEVAAKKVEEEEGERPQGAENEASVRGPSFISGRFCSRDSSPPNRSRSADRPGFLNGRFSNKKESQGDESESLPGSNFVNRHMYGRVTSRPDEARSAGGPSCSSRGLFGQKTSRSDTSRSVDGSSFLDGCCFSKKSSQPDEYRSEDEPNITNGSFSERKTSLPSRDHTIHMGAPSVKFSPSTRDRFSTSFENRVRRKRRKCQRERNNNKTEEKLGHMGLRHHTGTYNLHACAKEFAVKSYDLDCLGNVCFAVFLLLSVLVSAVFFLKNI</sequence>
<dbReference type="InterPro" id="IPR036734">
    <property type="entry name" value="Neur_chan_lig-bd_sf"/>
</dbReference>
<keyword evidence="10" id="KW-1185">Reference proteome</keyword>
<feature type="domain" description="Neurotransmitter-gated ion-channel ligand-binding" evidence="7">
    <location>
        <begin position="38"/>
        <end position="224"/>
    </location>
</feature>
<dbReference type="Gene3D" id="1.20.58.390">
    <property type="entry name" value="Neurotransmitter-gated ion-channel transmembrane domain"/>
    <property type="match status" value="1"/>
</dbReference>
<dbReference type="InterPro" id="IPR006201">
    <property type="entry name" value="Neur_channel"/>
</dbReference>
<dbReference type="PROSITE" id="PS00236">
    <property type="entry name" value="NEUROTR_ION_CHANNEL"/>
    <property type="match status" value="1"/>
</dbReference>
<proteinExistence type="inferred from homology"/>
<evidence type="ECO:0000313" key="10">
    <source>
        <dbReference type="Proteomes" id="UP001374579"/>
    </source>
</evidence>
<dbReference type="PANTHER" id="PTHR18945">
    <property type="entry name" value="NEUROTRANSMITTER GATED ION CHANNEL"/>
    <property type="match status" value="1"/>
</dbReference>
<dbReference type="Pfam" id="PF02931">
    <property type="entry name" value="Neur_chan_LBD"/>
    <property type="match status" value="1"/>
</dbReference>
<dbReference type="FunFam" id="2.70.170.10:FF:000028">
    <property type="entry name" value="AcetylCholine Receptor"/>
    <property type="match status" value="1"/>
</dbReference>
<dbReference type="GO" id="GO:0016020">
    <property type="term" value="C:membrane"/>
    <property type="evidence" value="ECO:0007669"/>
    <property type="project" value="UniProtKB-SubCell"/>
</dbReference>
<keyword evidence="4 5" id="KW-0472">Membrane</keyword>
<name>A0AAN9B6T6_9CAEN</name>
<feature type="transmembrane region" description="Helical" evidence="5">
    <location>
        <begin position="288"/>
        <end position="315"/>
    </location>
</feature>
<evidence type="ECO:0000256" key="5">
    <source>
        <dbReference type="RuleBase" id="RU000687"/>
    </source>
</evidence>
<dbReference type="SUPFAM" id="SSF63712">
    <property type="entry name" value="Nicotinic receptor ligand binding domain-like"/>
    <property type="match status" value="1"/>
</dbReference>
<dbReference type="EMBL" id="JBAMIC010000011">
    <property type="protein sequence ID" value="KAK7100395.1"/>
    <property type="molecule type" value="Genomic_DNA"/>
</dbReference>